<organism evidence="3 4">
    <name type="scientific">Actinomadura bangladeshensis</name>
    <dbReference type="NCBI Taxonomy" id="453573"/>
    <lineage>
        <taxon>Bacteria</taxon>
        <taxon>Bacillati</taxon>
        <taxon>Actinomycetota</taxon>
        <taxon>Actinomycetes</taxon>
        <taxon>Streptosporangiales</taxon>
        <taxon>Thermomonosporaceae</taxon>
        <taxon>Actinomadura</taxon>
    </lineage>
</organism>
<dbReference type="AlphaFoldDB" id="A0A4R4P3M4"/>
<dbReference type="PANTHER" id="PTHR43048:SF3">
    <property type="entry name" value="METHYLMALONYL-COA EPIMERASE, MITOCHONDRIAL"/>
    <property type="match status" value="1"/>
</dbReference>
<sequence length="155" mass="17002">MLNRLFHIAINSTDLERSVAFYRKLGFQILQDRTVKNDQVKKAFAVPSGDLRFVHLRLGDDADATILDIVEWSAPATLDTGTEPVPQHQRGLTRFSVLTDDTQAVYDALAKDGVEFLTEPTSVLTPEGGWKVCLVKDPDGVVVQVTELLPAPNGG</sequence>
<evidence type="ECO:0000259" key="2">
    <source>
        <dbReference type="PROSITE" id="PS51819"/>
    </source>
</evidence>
<dbReference type="InterPro" id="IPR004360">
    <property type="entry name" value="Glyas_Fos-R_dOase_dom"/>
</dbReference>
<keyword evidence="1" id="KW-0479">Metal-binding</keyword>
<evidence type="ECO:0000313" key="3">
    <source>
        <dbReference type="EMBL" id="TDC16595.1"/>
    </source>
</evidence>
<dbReference type="EMBL" id="SMJW01000047">
    <property type="protein sequence ID" value="TDC16595.1"/>
    <property type="molecule type" value="Genomic_DNA"/>
</dbReference>
<accession>A0A4R4P3M4</accession>
<feature type="domain" description="VOC" evidence="2">
    <location>
        <begin position="4"/>
        <end position="148"/>
    </location>
</feature>
<name>A0A4R4P3M4_9ACTN</name>
<dbReference type="RefSeq" id="WP_131939140.1">
    <property type="nucleotide sequence ID" value="NZ_BAAAMX010000033.1"/>
</dbReference>
<proteinExistence type="predicted"/>
<keyword evidence="4" id="KW-1185">Reference proteome</keyword>
<evidence type="ECO:0000313" key="4">
    <source>
        <dbReference type="Proteomes" id="UP000295431"/>
    </source>
</evidence>
<dbReference type="InterPro" id="IPR037523">
    <property type="entry name" value="VOC_core"/>
</dbReference>
<dbReference type="Pfam" id="PF00903">
    <property type="entry name" value="Glyoxalase"/>
    <property type="match status" value="1"/>
</dbReference>
<dbReference type="GO" id="GO:0004493">
    <property type="term" value="F:methylmalonyl-CoA epimerase activity"/>
    <property type="evidence" value="ECO:0007669"/>
    <property type="project" value="TreeGrafter"/>
</dbReference>
<protein>
    <submittedName>
        <fullName evidence="3">VOC family protein</fullName>
    </submittedName>
</protein>
<dbReference type="Proteomes" id="UP000295431">
    <property type="component" value="Unassembled WGS sequence"/>
</dbReference>
<dbReference type="PROSITE" id="PS51819">
    <property type="entry name" value="VOC"/>
    <property type="match status" value="1"/>
</dbReference>
<dbReference type="Gene3D" id="3.10.180.10">
    <property type="entry name" value="2,3-Dihydroxybiphenyl 1,2-Dioxygenase, domain 1"/>
    <property type="match status" value="1"/>
</dbReference>
<comment type="caution">
    <text evidence="3">The sequence shown here is derived from an EMBL/GenBank/DDBJ whole genome shotgun (WGS) entry which is preliminary data.</text>
</comment>
<dbReference type="SUPFAM" id="SSF54593">
    <property type="entry name" value="Glyoxalase/Bleomycin resistance protein/Dihydroxybiphenyl dioxygenase"/>
    <property type="match status" value="1"/>
</dbReference>
<dbReference type="GO" id="GO:0046491">
    <property type="term" value="P:L-methylmalonyl-CoA metabolic process"/>
    <property type="evidence" value="ECO:0007669"/>
    <property type="project" value="TreeGrafter"/>
</dbReference>
<dbReference type="PANTHER" id="PTHR43048">
    <property type="entry name" value="METHYLMALONYL-COA EPIMERASE"/>
    <property type="match status" value="1"/>
</dbReference>
<gene>
    <name evidence="3" type="ORF">E1284_12095</name>
</gene>
<dbReference type="InterPro" id="IPR029068">
    <property type="entry name" value="Glyas_Bleomycin-R_OHBP_Dase"/>
</dbReference>
<dbReference type="InterPro" id="IPR051785">
    <property type="entry name" value="MMCE/EMCE_epimerase"/>
</dbReference>
<evidence type="ECO:0000256" key="1">
    <source>
        <dbReference type="ARBA" id="ARBA00022723"/>
    </source>
</evidence>
<dbReference type="GO" id="GO:0046872">
    <property type="term" value="F:metal ion binding"/>
    <property type="evidence" value="ECO:0007669"/>
    <property type="project" value="UniProtKB-KW"/>
</dbReference>
<dbReference type="OrthoDB" id="115162at2"/>
<reference evidence="3 4" key="1">
    <citation type="submission" date="2019-03" db="EMBL/GenBank/DDBJ databases">
        <title>Draft genome sequences of novel Actinobacteria.</title>
        <authorList>
            <person name="Sahin N."/>
            <person name="Ay H."/>
            <person name="Saygin H."/>
        </authorList>
    </citation>
    <scope>NUCLEOTIDE SEQUENCE [LARGE SCALE GENOMIC DNA]</scope>
    <source>
        <strain evidence="3 4">DSM 45347</strain>
    </source>
</reference>
<dbReference type="CDD" id="cd06587">
    <property type="entry name" value="VOC"/>
    <property type="match status" value="1"/>
</dbReference>